<dbReference type="Proteomes" id="UP000038040">
    <property type="component" value="Unplaced"/>
</dbReference>
<dbReference type="EMBL" id="UYYG01001157">
    <property type="protein sequence ID" value="VDN56755.1"/>
    <property type="molecule type" value="Genomic_DNA"/>
</dbReference>
<evidence type="ECO:0000256" key="2">
    <source>
        <dbReference type="ARBA" id="ARBA00022833"/>
    </source>
</evidence>
<feature type="region of interest" description="Disordered" evidence="4">
    <location>
        <begin position="218"/>
        <end position="257"/>
    </location>
</feature>
<dbReference type="Gene3D" id="1.10.555.10">
    <property type="entry name" value="Rho GTPase activation protein"/>
    <property type="match status" value="1"/>
</dbReference>
<dbReference type="SMART" id="SM00109">
    <property type="entry name" value="C1"/>
    <property type="match status" value="1"/>
</dbReference>
<evidence type="ECO:0000256" key="3">
    <source>
        <dbReference type="SAM" id="Coils"/>
    </source>
</evidence>
<dbReference type="GO" id="GO:0007266">
    <property type="term" value="P:Rho protein signal transduction"/>
    <property type="evidence" value="ECO:0007669"/>
    <property type="project" value="TreeGrafter"/>
</dbReference>
<dbReference type="GO" id="GO:0005096">
    <property type="term" value="F:GTPase activator activity"/>
    <property type="evidence" value="ECO:0007669"/>
    <property type="project" value="TreeGrafter"/>
</dbReference>
<sequence length="653" mass="74175">MNNLSSNRSVEIMKEFFNNRDHVATIIRERDNCFIDTLKLLDLLDRIRQNWKDENQKNESLRDQLLAAEQESGNLKKENRLYKEQLRDARAQIAALMSEKQSMELDISEMERKFQFVSQLLKDDMTDEEKEKLAFLKNPKCSQKKKIESRRATGASAEFIDYDKSGDSVETCEELEMSHLRNGKIYRRSHLNGANNDETKVPRPTKRSKSKIYVSNVPEEVSTPCKRSRNSRELNKENVTTVDPHAKRHSRPKVTARHSINRSLSESNVLNANEIKEAEQKFNALTPRSIAKSQIDIRSPYAQGKSWINVGGTINSRPHSFISYNTVLPEKCDVCNRHIALSALTAKPACKCTDCGVRLHVACKEHAPMPCIPRTPTSRTPSKQRPRLKDFCPPTRPMIPSIIIHCVVALERDRLNCEGIYRIPGQESQVTKLLNDLKNSRVSPKLENHYTETITGCIKKFLKELRDPVIPTSSWEEFVRAADTNDIEALNNFIMDLPIPNRDTLAYLCSHFQKICENSSRNKMTAKVLARSVAPTIVGHAPPRSMNFAQGNEEAKKQVNVMLALLQMPPGYWTNFYESNEPSRPFHSNHQANTPISSSRPVFERTPGRTPLAPIISLPGDTSILGPLGTPPASSSKLLHHVSRRGNMFENLF</sequence>
<dbReference type="InterPro" id="IPR002219">
    <property type="entry name" value="PKC_DAG/PE"/>
</dbReference>
<dbReference type="SUPFAM" id="SSF48350">
    <property type="entry name" value="GTPase activation domain, GAP"/>
    <property type="match status" value="1"/>
</dbReference>
<keyword evidence="1" id="KW-0479">Metal-binding</keyword>
<keyword evidence="9" id="KW-1185">Reference proteome</keyword>
<dbReference type="GO" id="GO:0032154">
    <property type="term" value="C:cleavage furrow"/>
    <property type="evidence" value="ECO:0007669"/>
    <property type="project" value="TreeGrafter"/>
</dbReference>
<dbReference type="Pfam" id="PF00130">
    <property type="entry name" value="C1_1"/>
    <property type="match status" value="1"/>
</dbReference>
<dbReference type="STRING" id="318479.A0A158Q3G9"/>
<dbReference type="PANTHER" id="PTHR46199">
    <property type="entry name" value="RAC GTPASE-ACTIVATING PROTEIN 1"/>
    <property type="match status" value="1"/>
</dbReference>
<dbReference type="GO" id="GO:0046872">
    <property type="term" value="F:metal ion binding"/>
    <property type="evidence" value="ECO:0007669"/>
    <property type="project" value="UniProtKB-KW"/>
</dbReference>
<reference evidence="7 9" key="2">
    <citation type="submission" date="2018-11" db="EMBL/GenBank/DDBJ databases">
        <authorList>
            <consortium name="Pathogen Informatics"/>
        </authorList>
    </citation>
    <scope>NUCLEOTIDE SEQUENCE [LARGE SCALE GENOMIC DNA]</scope>
</reference>
<feature type="domain" description="Phorbol-ester/DAG-type" evidence="5">
    <location>
        <begin position="318"/>
        <end position="371"/>
    </location>
</feature>
<reference evidence="10" key="1">
    <citation type="submission" date="2016-04" db="UniProtKB">
        <authorList>
            <consortium name="WormBaseParasite"/>
        </authorList>
    </citation>
    <scope>IDENTIFICATION</scope>
</reference>
<dbReference type="GO" id="GO:0051233">
    <property type="term" value="C:spindle midzone"/>
    <property type="evidence" value="ECO:0007669"/>
    <property type="project" value="TreeGrafter"/>
</dbReference>
<feature type="domain" description="Rho-GAP" evidence="6">
    <location>
        <begin position="386"/>
        <end position="573"/>
    </location>
</feature>
<evidence type="ECO:0000313" key="10">
    <source>
        <dbReference type="WBParaSite" id="DME_0000236801-mRNA-1"/>
    </source>
</evidence>
<dbReference type="GO" id="GO:0000281">
    <property type="term" value="P:mitotic cytokinesis"/>
    <property type="evidence" value="ECO:0007669"/>
    <property type="project" value="TreeGrafter"/>
</dbReference>
<dbReference type="OrthoDB" id="2218807at2759"/>
<evidence type="ECO:0000313" key="9">
    <source>
        <dbReference type="Proteomes" id="UP000274756"/>
    </source>
</evidence>
<dbReference type="AlphaFoldDB" id="A0A158Q3G9"/>
<dbReference type="SMART" id="SM00324">
    <property type="entry name" value="RhoGAP"/>
    <property type="match status" value="1"/>
</dbReference>
<dbReference type="PROSITE" id="PS50238">
    <property type="entry name" value="RHOGAP"/>
    <property type="match status" value="1"/>
</dbReference>
<dbReference type="InterPro" id="IPR046349">
    <property type="entry name" value="C1-like_sf"/>
</dbReference>
<dbReference type="GO" id="GO:0030496">
    <property type="term" value="C:midbody"/>
    <property type="evidence" value="ECO:0007669"/>
    <property type="project" value="TreeGrafter"/>
</dbReference>
<feature type="compositionally biased region" description="Basic residues" evidence="4">
    <location>
        <begin position="246"/>
        <end position="257"/>
    </location>
</feature>
<dbReference type="WBParaSite" id="DME_0000236801-mRNA-1">
    <property type="protein sequence ID" value="DME_0000236801-mRNA-1"/>
    <property type="gene ID" value="DME_0000236801"/>
</dbReference>
<dbReference type="InterPro" id="IPR008936">
    <property type="entry name" value="Rho_GTPase_activation_prot"/>
</dbReference>
<evidence type="ECO:0000259" key="6">
    <source>
        <dbReference type="PROSITE" id="PS50238"/>
    </source>
</evidence>
<dbReference type="PROSITE" id="PS50081">
    <property type="entry name" value="ZF_DAG_PE_2"/>
    <property type="match status" value="1"/>
</dbReference>
<dbReference type="Pfam" id="PF00620">
    <property type="entry name" value="RhoGAP"/>
    <property type="match status" value="1"/>
</dbReference>
<keyword evidence="3" id="KW-0175">Coiled coil</keyword>
<organism evidence="8 10">
    <name type="scientific">Dracunculus medinensis</name>
    <name type="common">Guinea worm</name>
    <dbReference type="NCBI Taxonomy" id="318479"/>
    <lineage>
        <taxon>Eukaryota</taxon>
        <taxon>Metazoa</taxon>
        <taxon>Ecdysozoa</taxon>
        <taxon>Nematoda</taxon>
        <taxon>Chromadorea</taxon>
        <taxon>Rhabditida</taxon>
        <taxon>Spirurina</taxon>
        <taxon>Dracunculoidea</taxon>
        <taxon>Dracunculidae</taxon>
        <taxon>Dracunculus</taxon>
    </lineage>
</organism>
<dbReference type="GO" id="GO:0051256">
    <property type="term" value="P:mitotic spindle midzone assembly"/>
    <property type="evidence" value="ECO:0007669"/>
    <property type="project" value="TreeGrafter"/>
</dbReference>
<gene>
    <name evidence="7" type="ORF">DME_LOCUS6728</name>
</gene>
<evidence type="ECO:0000256" key="4">
    <source>
        <dbReference type="SAM" id="MobiDB-lite"/>
    </source>
</evidence>
<name>A0A158Q3G9_DRAME</name>
<evidence type="ECO:0000256" key="1">
    <source>
        <dbReference type="ARBA" id="ARBA00022723"/>
    </source>
</evidence>
<dbReference type="InterPro" id="IPR000198">
    <property type="entry name" value="RhoGAP_dom"/>
</dbReference>
<dbReference type="GO" id="GO:0097149">
    <property type="term" value="C:centralspindlin complex"/>
    <property type="evidence" value="ECO:0007669"/>
    <property type="project" value="TreeGrafter"/>
</dbReference>
<feature type="region of interest" description="Disordered" evidence="4">
    <location>
        <begin position="583"/>
        <end position="605"/>
    </location>
</feature>
<proteinExistence type="predicted"/>
<dbReference type="PANTHER" id="PTHR46199:SF3">
    <property type="entry name" value="RAC GTPASE-ACTIVATING PROTEIN 1"/>
    <property type="match status" value="1"/>
</dbReference>
<protein>
    <submittedName>
        <fullName evidence="10">Rac GTPase-activating protein 1</fullName>
    </submittedName>
</protein>
<evidence type="ECO:0000259" key="5">
    <source>
        <dbReference type="PROSITE" id="PS50081"/>
    </source>
</evidence>
<dbReference type="SUPFAM" id="SSF57889">
    <property type="entry name" value="Cysteine-rich domain"/>
    <property type="match status" value="1"/>
</dbReference>
<feature type="coiled-coil region" evidence="3">
    <location>
        <begin position="44"/>
        <end position="113"/>
    </location>
</feature>
<dbReference type="Proteomes" id="UP000274756">
    <property type="component" value="Unassembled WGS sequence"/>
</dbReference>
<evidence type="ECO:0000313" key="7">
    <source>
        <dbReference type="EMBL" id="VDN56755.1"/>
    </source>
</evidence>
<dbReference type="GO" id="GO:0005634">
    <property type="term" value="C:nucleus"/>
    <property type="evidence" value="ECO:0007669"/>
    <property type="project" value="TreeGrafter"/>
</dbReference>
<evidence type="ECO:0000313" key="8">
    <source>
        <dbReference type="Proteomes" id="UP000038040"/>
    </source>
</evidence>
<keyword evidence="2" id="KW-0862">Zinc</keyword>
<dbReference type="CDD" id="cd20821">
    <property type="entry name" value="C1_MgcRacGAP"/>
    <property type="match status" value="1"/>
</dbReference>
<dbReference type="Gene3D" id="3.30.60.20">
    <property type="match status" value="1"/>
</dbReference>
<feature type="compositionally biased region" description="Polar residues" evidence="4">
    <location>
        <begin position="583"/>
        <end position="600"/>
    </location>
</feature>
<accession>A0A158Q3G9</accession>